<dbReference type="Pfam" id="PF00472">
    <property type="entry name" value="RF-1"/>
    <property type="match status" value="1"/>
</dbReference>
<dbReference type="OrthoDB" id="270639at2759"/>
<dbReference type="GO" id="GO:0005762">
    <property type="term" value="C:mitochondrial large ribosomal subunit"/>
    <property type="evidence" value="ECO:0007669"/>
    <property type="project" value="TreeGrafter"/>
</dbReference>
<proteinExistence type="predicted"/>
<dbReference type="GO" id="GO:0016150">
    <property type="term" value="F:translation release factor activity, codon nonspecific"/>
    <property type="evidence" value="ECO:0007669"/>
    <property type="project" value="TreeGrafter"/>
</dbReference>
<dbReference type="InterPro" id="IPR052104">
    <property type="entry name" value="Mito_Release_Factor_mL62"/>
</dbReference>
<evidence type="ECO:0000313" key="3">
    <source>
        <dbReference type="Proteomes" id="UP000749293"/>
    </source>
</evidence>
<sequence>MGLSLEPRTCLRLLRTLSHHHHHHGIQSRLLLPLTTTRGRRYEAFDARLDRDSLSEARAWFSKLDASLLPRGNTTFSRSSGAGGQHVNKTETKATTAYPVRELLALLPKSLHTHVRSSRYYTAGNDSLTFHAQTTRSRTANQEENSRKLMDEIVRIYRENTPNETSEDKKQKYEE</sequence>
<dbReference type="PANTHER" id="PTHR11075">
    <property type="entry name" value="PEPTIDE CHAIN RELEASE FACTOR"/>
    <property type="match status" value="1"/>
</dbReference>
<feature type="domain" description="Prokaryotic-type class I peptide chain release factors" evidence="1">
    <location>
        <begin position="75"/>
        <end position="172"/>
    </location>
</feature>
<reference evidence="2" key="1">
    <citation type="submission" date="2020-03" db="EMBL/GenBank/DDBJ databases">
        <title>Site-based positive gene gene selection in Geosmithia morbida across the United States reveals a broad range of putative effectors and factors for local host and environmental adapation.</title>
        <authorList>
            <person name="Onufrak A."/>
            <person name="Murdoch R.W."/>
            <person name="Gazis R."/>
            <person name="Huff M."/>
            <person name="Staton M."/>
            <person name="Klingeman W."/>
            <person name="Hadziabdic D."/>
        </authorList>
    </citation>
    <scope>NUCLEOTIDE SEQUENCE</scope>
    <source>
        <strain evidence="2">1262</strain>
    </source>
</reference>
<dbReference type="Gene3D" id="3.30.160.20">
    <property type="match status" value="1"/>
</dbReference>
<dbReference type="InterPro" id="IPR000352">
    <property type="entry name" value="Pep_chain_release_fac_I"/>
</dbReference>
<dbReference type="PANTHER" id="PTHR11075:SF54">
    <property type="entry name" value="LARGE RIBOSOMAL SUBUNIT PROTEIN ML62"/>
    <property type="match status" value="1"/>
</dbReference>
<dbReference type="RefSeq" id="XP_035324702.1">
    <property type="nucleotide sequence ID" value="XM_035463278.1"/>
</dbReference>
<organism evidence="2 3">
    <name type="scientific">Geosmithia morbida</name>
    <dbReference type="NCBI Taxonomy" id="1094350"/>
    <lineage>
        <taxon>Eukaryota</taxon>
        <taxon>Fungi</taxon>
        <taxon>Dikarya</taxon>
        <taxon>Ascomycota</taxon>
        <taxon>Pezizomycotina</taxon>
        <taxon>Sordariomycetes</taxon>
        <taxon>Hypocreomycetidae</taxon>
        <taxon>Hypocreales</taxon>
        <taxon>Bionectriaceae</taxon>
        <taxon>Geosmithia</taxon>
    </lineage>
</organism>
<dbReference type="Proteomes" id="UP000749293">
    <property type="component" value="Unassembled WGS sequence"/>
</dbReference>
<name>A0A9P5D7S5_9HYPO</name>
<evidence type="ECO:0000313" key="2">
    <source>
        <dbReference type="EMBL" id="KAF4126050.1"/>
    </source>
</evidence>
<accession>A0A9P5D7S5</accession>
<evidence type="ECO:0000259" key="1">
    <source>
        <dbReference type="Pfam" id="PF00472"/>
    </source>
</evidence>
<dbReference type="EMBL" id="JAANYQ010000002">
    <property type="protein sequence ID" value="KAF4126050.1"/>
    <property type="molecule type" value="Genomic_DNA"/>
</dbReference>
<gene>
    <name evidence="2" type="ORF">GMORB2_1296</name>
</gene>
<keyword evidence="3" id="KW-1185">Reference proteome</keyword>
<dbReference type="GO" id="GO:0070126">
    <property type="term" value="P:mitochondrial translational termination"/>
    <property type="evidence" value="ECO:0007669"/>
    <property type="project" value="TreeGrafter"/>
</dbReference>
<comment type="caution">
    <text evidence="2">The sequence shown here is derived from an EMBL/GenBank/DDBJ whole genome shotgun (WGS) entry which is preliminary data.</text>
</comment>
<dbReference type="GO" id="GO:0004045">
    <property type="term" value="F:peptidyl-tRNA hydrolase activity"/>
    <property type="evidence" value="ECO:0007669"/>
    <property type="project" value="TreeGrafter"/>
</dbReference>
<protein>
    <submittedName>
        <fullName evidence="2">Peptidyl-tRNA hydrolase ICT1</fullName>
    </submittedName>
</protein>
<dbReference type="AlphaFoldDB" id="A0A9P5D7S5"/>
<feature type="non-terminal residue" evidence="2">
    <location>
        <position position="175"/>
    </location>
</feature>
<dbReference type="GeneID" id="55967526"/>
<keyword evidence="2" id="KW-0378">Hydrolase</keyword>